<dbReference type="PANTHER" id="PTHR30576:SF10">
    <property type="entry name" value="SLL5057 PROTEIN"/>
    <property type="match status" value="1"/>
</dbReference>
<comment type="caution">
    <text evidence="9">The sequence shown here is derived from an EMBL/GenBank/DDBJ whole genome shotgun (WGS) entry which is preliminary data.</text>
</comment>
<accession>A0A5J4KGF1</accession>
<keyword evidence="10" id="KW-1185">Reference proteome</keyword>
<dbReference type="Pfam" id="PF02397">
    <property type="entry name" value="Bac_transf"/>
    <property type="match status" value="1"/>
</dbReference>
<proteinExistence type="inferred from homology"/>
<gene>
    <name evidence="9" type="ORF">KDW_09750</name>
</gene>
<dbReference type="Pfam" id="PF13727">
    <property type="entry name" value="CoA_binding_3"/>
    <property type="match status" value="1"/>
</dbReference>
<comment type="subcellular location">
    <subcellularLocation>
        <location evidence="1">Membrane</location>
        <topology evidence="1">Multi-pass membrane protein</topology>
    </subcellularLocation>
</comment>
<evidence type="ECO:0000256" key="6">
    <source>
        <dbReference type="ARBA" id="ARBA00023136"/>
    </source>
</evidence>
<feature type="transmembrane region" description="Helical" evidence="7">
    <location>
        <begin position="180"/>
        <end position="204"/>
    </location>
</feature>
<dbReference type="Proteomes" id="UP000326912">
    <property type="component" value="Unassembled WGS sequence"/>
</dbReference>
<dbReference type="AlphaFoldDB" id="A0A5J4KGF1"/>
<dbReference type="NCBIfam" id="TIGR03025">
    <property type="entry name" value="EPS_sugtrans"/>
    <property type="match status" value="1"/>
</dbReference>
<feature type="domain" description="Bacterial sugar transferase" evidence="8">
    <location>
        <begin position="344"/>
        <end position="530"/>
    </location>
</feature>
<protein>
    <submittedName>
        <fullName evidence="9">UDP-phosphate galactose phosphotransferase</fullName>
    </submittedName>
</protein>
<sequence length="536" mass="60837">MARMIHSNETKQKTKTLEASQEIMSGATGPITKVISQRRSLRRHWRIAEIAFMVILDIFLVFTGCYLAYYLRFKTFKTNVVLDWLRERIFGGAPSAYVYQNFLYFLPLWIGIVAGVIFIFAFRRLYHIRLTGNWFQQAWKIVVSITIGMAFLITYFFFFQNHNQPDTNLMVPNSRLLIPLMWSTCIVVLCAGRLLVSGVMGLLYRMGLGETRVLVVGSGRLGKMVMQCLAASPNLGFSVVGFLHDLTEPPGDFGRFKMLGTINDIGMVIRSMQVDEVIIALPSDMNKHAIDSVKLCERLGASFKLIPDLYELNLSRIDVENIEGIPLLGIRQVSLNTPQRIVTRAIDISLSLMGLIIGSPLYLCIALAVKLTSPGPIIYRQERVGLNGEHFQMLKFRSMSQDADRQQERLLSLNEAQGPIFKMRVDPRVTPVGSILRRTSLDEIPQLINVLKGEMSLVGPRPPLPREVAMYEEWQKGRLAIKPGCTGLWQVRGRSNISFDEGVLMDIYYIENWSLRLYIQILLRTIPAIVFSRGAY</sequence>
<keyword evidence="4 7" id="KW-0812">Transmembrane</keyword>
<evidence type="ECO:0000256" key="4">
    <source>
        <dbReference type="ARBA" id="ARBA00022692"/>
    </source>
</evidence>
<evidence type="ECO:0000313" key="9">
    <source>
        <dbReference type="EMBL" id="GER86813.1"/>
    </source>
</evidence>
<keyword evidence="5 7" id="KW-1133">Transmembrane helix</keyword>
<evidence type="ECO:0000256" key="7">
    <source>
        <dbReference type="SAM" id="Phobius"/>
    </source>
</evidence>
<dbReference type="SUPFAM" id="SSF51735">
    <property type="entry name" value="NAD(P)-binding Rossmann-fold domains"/>
    <property type="match status" value="1"/>
</dbReference>
<evidence type="ECO:0000259" key="8">
    <source>
        <dbReference type="Pfam" id="PF02397"/>
    </source>
</evidence>
<dbReference type="PANTHER" id="PTHR30576">
    <property type="entry name" value="COLANIC BIOSYNTHESIS UDP-GLUCOSE LIPID CARRIER TRANSFERASE"/>
    <property type="match status" value="1"/>
</dbReference>
<dbReference type="EMBL" id="BKZW01000001">
    <property type="protein sequence ID" value="GER86813.1"/>
    <property type="molecule type" value="Genomic_DNA"/>
</dbReference>
<feature type="transmembrane region" description="Helical" evidence="7">
    <location>
        <begin position="102"/>
        <end position="126"/>
    </location>
</feature>
<dbReference type="InterPro" id="IPR003362">
    <property type="entry name" value="Bact_transf"/>
</dbReference>
<name>A0A5J4KGF1_9CHLR</name>
<keyword evidence="3 9" id="KW-0808">Transferase</keyword>
<reference evidence="9 10" key="1">
    <citation type="submission" date="2019-10" db="EMBL/GenBank/DDBJ databases">
        <title>Dictyobacter vulcani sp. nov., within the class Ktedonobacteria, isolated from soil of volcanic Mt. Zao.</title>
        <authorList>
            <person name="Zheng Y."/>
            <person name="Wang C.M."/>
            <person name="Sakai Y."/>
            <person name="Abe K."/>
            <person name="Yokota A."/>
            <person name="Yabe S."/>
        </authorList>
    </citation>
    <scope>NUCLEOTIDE SEQUENCE [LARGE SCALE GENOMIC DNA]</scope>
    <source>
        <strain evidence="9 10">W12</strain>
    </source>
</reference>
<dbReference type="InterPro" id="IPR017475">
    <property type="entry name" value="EPS_sugar_tfrase"/>
</dbReference>
<keyword evidence="6 7" id="KW-0472">Membrane</keyword>
<dbReference type="InterPro" id="IPR036291">
    <property type="entry name" value="NAD(P)-bd_dom_sf"/>
</dbReference>
<comment type="similarity">
    <text evidence="2">Belongs to the bacterial sugar transferase family.</text>
</comment>
<feature type="transmembrane region" description="Helical" evidence="7">
    <location>
        <begin position="138"/>
        <end position="160"/>
    </location>
</feature>
<evidence type="ECO:0000256" key="1">
    <source>
        <dbReference type="ARBA" id="ARBA00004141"/>
    </source>
</evidence>
<evidence type="ECO:0000256" key="3">
    <source>
        <dbReference type="ARBA" id="ARBA00022679"/>
    </source>
</evidence>
<evidence type="ECO:0000256" key="5">
    <source>
        <dbReference type="ARBA" id="ARBA00022989"/>
    </source>
</evidence>
<dbReference type="GO" id="GO:0016020">
    <property type="term" value="C:membrane"/>
    <property type="evidence" value="ECO:0007669"/>
    <property type="project" value="UniProtKB-SubCell"/>
</dbReference>
<dbReference type="Gene3D" id="3.40.50.720">
    <property type="entry name" value="NAD(P)-binding Rossmann-like Domain"/>
    <property type="match status" value="1"/>
</dbReference>
<evidence type="ECO:0000256" key="2">
    <source>
        <dbReference type="ARBA" id="ARBA00006464"/>
    </source>
</evidence>
<feature type="transmembrane region" description="Helical" evidence="7">
    <location>
        <begin position="348"/>
        <end position="369"/>
    </location>
</feature>
<evidence type="ECO:0000313" key="10">
    <source>
        <dbReference type="Proteomes" id="UP000326912"/>
    </source>
</evidence>
<dbReference type="GO" id="GO:0016780">
    <property type="term" value="F:phosphotransferase activity, for other substituted phosphate groups"/>
    <property type="evidence" value="ECO:0007669"/>
    <property type="project" value="TreeGrafter"/>
</dbReference>
<feature type="transmembrane region" description="Helical" evidence="7">
    <location>
        <begin position="47"/>
        <end position="69"/>
    </location>
</feature>
<organism evidence="9 10">
    <name type="scientific">Dictyobacter vulcani</name>
    <dbReference type="NCBI Taxonomy" id="2607529"/>
    <lineage>
        <taxon>Bacteria</taxon>
        <taxon>Bacillati</taxon>
        <taxon>Chloroflexota</taxon>
        <taxon>Ktedonobacteria</taxon>
        <taxon>Ktedonobacterales</taxon>
        <taxon>Dictyobacteraceae</taxon>
        <taxon>Dictyobacter</taxon>
    </lineage>
</organism>